<dbReference type="EMBL" id="HBGE01090008">
    <property type="protein sequence ID" value="CAD9176853.1"/>
    <property type="molecule type" value="Transcribed_RNA"/>
</dbReference>
<protein>
    <submittedName>
        <fullName evidence="1">Uncharacterized protein</fullName>
    </submittedName>
</protein>
<reference evidence="1" key="1">
    <citation type="submission" date="2021-01" db="EMBL/GenBank/DDBJ databases">
        <authorList>
            <person name="Corre E."/>
            <person name="Pelletier E."/>
            <person name="Niang G."/>
            <person name="Scheremetjew M."/>
            <person name="Finn R."/>
            <person name="Kale V."/>
            <person name="Holt S."/>
            <person name="Cochrane G."/>
            <person name="Meng A."/>
            <person name="Brown T."/>
            <person name="Cohen L."/>
        </authorList>
    </citation>
    <scope>NUCLEOTIDE SEQUENCE</scope>
    <source>
        <strain evidence="1">OF101</strain>
    </source>
</reference>
<gene>
    <name evidence="1" type="ORF">ACAT0790_LOCUS53622</name>
</gene>
<name>A0A7S1RUY6_ALECA</name>
<sequence>MSSTGCGLANLEEPLTDQGTAGRLPAKVFSRVVSRVAAAAVLTFATGCVFAAGRLSAPAPASQNVMVSTMTSTGIFLASKNTMASTWATFSKVFVPNGDMESVVTSDCTWQLNVVQTGGAEKTFKSKTVFVDTLSKVLGALLQPDQNYAQQTLLIDEESKVVILAWQAKDYGSSTDIYFFDNDFKLRRLQTNMASCPLDLCQ</sequence>
<dbReference type="AlphaFoldDB" id="A0A7S1RUY6"/>
<organism evidence="1">
    <name type="scientific">Alexandrium catenella</name>
    <name type="common">Red tide dinoflagellate</name>
    <name type="synonym">Gonyaulax catenella</name>
    <dbReference type="NCBI Taxonomy" id="2925"/>
    <lineage>
        <taxon>Eukaryota</taxon>
        <taxon>Sar</taxon>
        <taxon>Alveolata</taxon>
        <taxon>Dinophyceae</taxon>
        <taxon>Gonyaulacales</taxon>
        <taxon>Pyrocystaceae</taxon>
        <taxon>Alexandrium</taxon>
    </lineage>
</organism>
<accession>A0A7S1RUY6</accession>
<proteinExistence type="predicted"/>
<evidence type="ECO:0000313" key="1">
    <source>
        <dbReference type="EMBL" id="CAD9176853.1"/>
    </source>
</evidence>